<name>A0A4Z2E1J5_9TELE</name>
<feature type="region of interest" description="Disordered" evidence="1">
    <location>
        <begin position="37"/>
        <end position="100"/>
    </location>
</feature>
<keyword evidence="4" id="KW-1185">Reference proteome</keyword>
<evidence type="ECO:0000256" key="2">
    <source>
        <dbReference type="SAM" id="SignalP"/>
    </source>
</evidence>
<dbReference type="OrthoDB" id="45365at2759"/>
<accession>A0A4Z2E1J5</accession>
<evidence type="ECO:0000313" key="3">
    <source>
        <dbReference type="EMBL" id="TNN22623.1"/>
    </source>
</evidence>
<evidence type="ECO:0000256" key="1">
    <source>
        <dbReference type="SAM" id="MobiDB-lite"/>
    </source>
</evidence>
<dbReference type="EMBL" id="SRLO01021676">
    <property type="protein sequence ID" value="TNN22623.1"/>
    <property type="molecule type" value="Genomic_DNA"/>
</dbReference>
<gene>
    <name evidence="3" type="primary">KLHDC8B_0</name>
    <name evidence="3" type="ORF">EYF80_067263</name>
</gene>
<feature type="chain" id="PRO_5021448170" evidence="2">
    <location>
        <begin position="26"/>
        <end position="164"/>
    </location>
</feature>
<feature type="region of interest" description="Disordered" evidence="1">
    <location>
        <begin position="115"/>
        <end position="164"/>
    </location>
</feature>
<reference evidence="3 4" key="1">
    <citation type="submission" date="2019-03" db="EMBL/GenBank/DDBJ databases">
        <title>First draft genome of Liparis tanakae, snailfish: a comprehensive survey of snailfish specific genes.</title>
        <authorList>
            <person name="Kim W."/>
            <person name="Song I."/>
            <person name="Jeong J.-H."/>
            <person name="Kim D."/>
            <person name="Kim S."/>
            <person name="Ryu S."/>
            <person name="Song J.Y."/>
            <person name="Lee S.K."/>
        </authorList>
    </citation>
    <scope>NUCLEOTIDE SEQUENCE [LARGE SCALE GENOMIC DNA]</scope>
    <source>
        <tissue evidence="3">Muscle</tissue>
    </source>
</reference>
<sequence length="164" mass="17262">MLTARCSSALLQAANMLFVIGGVAQGPSNAVEALCLPETPEDGEPDGGRDTPSTTRRPRHAVHDTPSTTRRPRHAVHDTPSTTRRPPAAGRRVSSRVPEHDGCLVELAARLSASTGAAAIDPIDRGASTAPPRSSTRRPAPAERRPSYSRPPLPDGELSGDPEV</sequence>
<feature type="compositionally biased region" description="Low complexity" evidence="1">
    <location>
        <begin position="127"/>
        <end position="139"/>
    </location>
</feature>
<comment type="caution">
    <text evidence="3">The sequence shown here is derived from an EMBL/GenBank/DDBJ whole genome shotgun (WGS) entry which is preliminary data.</text>
</comment>
<dbReference type="Proteomes" id="UP000314294">
    <property type="component" value="Unassembled WGS sequence"/>
</dbReference>
<keyword evidence="2" id="KW-0732">Signal</keyword>
<dbReference type="AlphaFoldDB" id="A0A4Z2E1J5"/>
<proteinExistence type="predicted"/>
<feature type="signal peptide" evidence="2">
    <location>
        <begin position="1"/>
        <end position="25"/>
    </location>
</feature>
<evidence type="ECO:0000313" key="4">
    <source>
        <dbReference type="Proteomes" id="UP000314294"/>
    </source>
</evidence>
<organism evidence="3 4">
    <name type="scientific">Liparis tanakae</name>
    <name type="common">Tanaka's snailfish</name>
    <dbReference type="NCBI Taxonomy" id="230148"/>
    <lineage>
        <taxon>Eukaryota</taxon>
        <taxon>Metazoa</taxon>
        <taxon>Chordata</taxon>
        <taxon>Craniata</taxon>
        <taxon>Vertebrata</taxon>
        <taxon>Euteleostomi</taxon>
        <taxon>Actinopterygii</taxon>
        <taxon>Neopterygii</taxon>
        <taxon>Teleostei</taxon>
        <taxon>Neoteleostei</taxon>
        <taxon>Acanthomorphata</taxon>
        <taxon>Eupercaria</taxon>
        <taxon>Perciformes</taxon>
        <taxon>Cottioidei</taxon>
        <taxon>Cottales</taxon>
        <taxon>Liparidae</taxon>
        <taxon>Liparis</taxon>
    </lineage>
</organism>
<protein>
    <submittedName>
        <fullName evidence="3">Kelch domain-containing protein 8B</fullName>
    </submittedName>
</protein>